<feature type="transmembrane region" description="Helical" evidence="1">
    <location>
        <begin position="370"/>
        <end position="388"/>
    </location>
</feature>
<sequence length="473" mass="51079">MSRVIVQWWVLIPFVLMLLSIAVFPLVPAAAHIWENPRNQLMLSLVLGVPVAVWFILAGSGMQVLATAIEYTQFIMLLLALFVVSGGIYLRGDLAARPATNTAFLAVGGLLASFIGTTGAAMLLIRPILNTNRERRFRAHTVVFTILVVANCGGVLTPLGDPPLFLGFLRGVPFTWTFHLIVEWLFVNAMLLGTYFLLDRRLHSRESAADLARDETEKTPLRIDGAVNFAWFALVIAAVAAAPSVDIHAIEAGHAEPLQWLPLRELIFAVAALASLRTTSRETRYEQNSFSWSPIAEVAALFVGIFLTMMPALRYLEAVAPKLPLNEVTFFVFSGGLSSVLDNAPTYATFFSMAAQLPGDLRIAGVPEPYLVAISLGSVFCGAITYIGNGPNFMVKSVAESRQVCMPSFGGYMVWTMRYLVPVLAAMVMIFVVGGPLWSTAGVAIAALSIGMTAAGVGTPALDGDKTDSHVEN</sequence>
<feature type="transmembrane region" description="Helical" evidence="1">
    <location>
        <begin position="176"/>
        <end position="198"/>
    </location>
</feature>
<keyword evidence="1" id="KW-1133">Transmembrane helix</keyword>
<dbReference type="Pfam" id="PF16980">
    <property type="entry name" value="CitMHS_2"/>
    <property type="match status" value="1"/>
</dbReference>
<keyword evidence="1" id="KW-0472">Membrane</keyword>
<dbReference type="STRING" id="1121387.GCA_000429885_01516"/>
<dbReference type="EMBL" id="LT906453">
    <property type="protein sequence ID" value="SNV17398.1"/>
    <property type="molecule type" value="Genomic_DNA"/>
</dbReference>
<feature type="transmembrane region" description="Helical" evidence="1">
    <location>
        <begin position="437"/>
        <end position="457"/>
    </location>
</feature>
<feature type="transmembrane region" description="Helical" evidence="1">
    <location>
        <begin position="409"/>
        <end position="431"/>
    </location>
</feature>
<keyword evidence="1" id="KW-0812">Transmembrane</keyword>
<dbReference type="KEGG" id="dco:SAMEA4475696_0198"/>
<evidence type="ECO:0000256" key="1">
    <source>
        <dbReference type="SAM" id="Phobius"/>
    </source>
</evidence>
<feature type="transmembrane region" description="Helical" evidence="1">
    <location>
        <begin position="40"/>
        <end position="59"/>
    </location>
</feature>
<feature type="transmembrane region" description="Helical" evidence="1">
    <location>
        <begin position="295"/>
        <end position="316"/>
    </location>
</feature>
<reference evidence="2 3" key="1">
    <citation type="submission" date="2017-06" db="EMBL/GenBank/DDBJ databases">
        <authorList>
            <consortium name="Pathogen Informatics"/>
        </authorList>
    </citation>
    <scope>NUCLEOTIDE SEQUENCE [LARGE SCALE GENOMIC DNA]</scope>
    <source>
        <strain evidence="2 3">NCTC13039</strain>
    </source>
</reference>
<dbReference type="InterPro" id="IPR031566">
    <property type="entry name" value="CitMHS_2"/>
</dbReference>
<keyword evidence="3" id="KW-1185">Reference proteome</keyword>
<dbReference type="Proteomes" id="UP000242637">
    <property type="component" value="Chromosome 1"/>
</dbReference>
<accession>A0A239V6R5</accession>
<evidence type="ECO:0000313" key="2">
    <source>
        <dbReference type="EMBL" id="SNV17398.1"/>
    </source>
</evidence>
<evidence type="ECO:0000313" key="3">
    <source>
        <dbReference type="Proteomes" id="UP000242637"/>
    </source>
</evidence>
<gene>
    <name evidence="2" type="ORF">SAMEA4475696_00198</name>
</gene>
<organism evidence="2 3">
    <name type="scientific">Dermatophilus congolensis</name>
    <dbReference type="NCBI Taxonomy" id="1863"/>
    <lineage>
        <taxon>Bacteria</taxon>
        <taxon>Bacillati</taxon>
        <taxon>Actinomycetota</taxon>
        <taxon>Actinomycetes</taxon>
        <taxon>Micrococcales</taxon>
        <taxon>Dermatophilaceae</taxon>
        <taxon>Dermatophilus</taxon>
    </lineage>
</organism>
<protein>
    <recommendedName>
        <fullName evidence="4">Citrate transporter</fullName>
    </recommendedName>
</protein>
<evidence type="ECO:0008006" key="4">
    <source>
        <dbReference type="Google" id="ProtNLM"/>
    </source>
</evidence>
<name>A0A239V6R5_9MICO</name>
<proteinExistence type="predicted"/>
<feature type="transmembrane region" description="Helical" evidence="1">
    <location>
        <begin position="9"/>
        <end position="34"/>
    </location>
</feature>
<feature type="transmembrane region" description="Helical" evidence="1">
    <location>
        <begin position="226"/>
        <end position="245"/>
    </location>
</feature>
<dbReference type="AlphaFoldDB" id="A0A239V6R5"/>
<feature type="transmembrane region" description="Helical" evidence="1">
    <location>
        <begin position="102"/>
        <end position="125"/>
    </location>
</feature>
<feature type="transmembrane region" description="Helical" evidence="1">
    <location>
        <begin position="71"/>
        <end position="90"/>
    </location>
</feature>
<feature type="transmembrane region" description="Helical" evidence="1">
    <location>
        <begin position="137"/>
        <end position="156"/>
    </location>
</feature>